<comment type="function">
    <text evidence="14">Receptor for gastrin and cholecystokinin. The CCK-B receptors occur throughout the central nervous system where they modulate anxiety, analgesia, arousal, and neuroleptic activity. This receptor mediates its action by association with G proteins that activate a phosphatidylinositol-calcium second messenger system.</text>
</comment>
<keyword evidence="3" id="KW-1003">Cell membrane</keyword>
<keyword evidence="12 16" id="KW-0807">Transducer</keyword>
<evidence type="ECO:0000256" key="10">
    <source>
        <dbReference type="ARBA" id="ARBA00023170"/>
    </source>
</evidence>
<feature type="transmembrane region" description="Helical" evidence="17">
    <location>
        <begin position="293"/>
        <end position="314"/>
    </location>
</feature>
<comment type="caution">
    <text evidence="19">The sequence shown here is derived from an EMBL/GenBank/DDBJ whole genome shotgun (WGS) entry which is preliminary data.</text>
</comment>
<dbReference type="Gene3D" id="1.20.1070.10">
    <property type="entry name" value="Rhodopsin 7-helix transmembrane proteins"/>
    <property type="match status" value="1"/>
</dbReference>
<keyword evidence="10 16" id="KW-0675">Receptor</keyword>
<proteinExistence type="inferred from homology"/>
<feature type="non-terminal residue" evidence="19">
    <location>
        <position position="1"/>
    </location>
</feature>
<keyword evidence="6 16" id="KW-0297">G-protein coupled receptor</keyword>
<dbReference type="AlphaFoldDB" id="A0A7L1NDL1"/>
<feature type="domain" description="G-protein coupled receptors family 1 profile" evidence="18">
    <location>
        <begin position="39"/>
        <end position="352"/>
    </location>
</feature>
<dbReference type="GO" id="GO:0015054">
    <property type="term" value="F:gastrin receptor activity"/>
    <property type="evidence" value="ECO:0007669"/>
    <property type="project" value="InterPro"/>
</dbReference>
<keyword evidence="8" id="KW-0564">Palmitate</keyword>
<dbReference type="GO" id="GO:0008188">
    <property type="term" value="F:neuropeptide receptor activity"/>
    <property type="evidence" value="ECO:0007669"/>
    <property type="project" value="TreeGrafter"/>
</dbReference>
<organism evidence="19 20">
    <name type="scientific">Rhinopomastus cyanomelas</name>
    <name type="common">Common scimitarbill</name>
    <dbReference type="NCBI Taxonomy" id="113115"/>
    <lineage>
        <taxon>Eukaryota</taxon>
        <taxon>Metazoa</taxon>
        <taxon>Chordata</taxon>
        <taxon>Craniata</taxon>
        <taxon>Vertebrata</taxon>
        <taxon>Euteleostomi</taxon>
        <taxon>Archelosauria</taxon>
        <taxon>Archosauria</taxon>
        <taxon>Dinosauria</taxon>
        <taxon>Saurischia</taxon>
        <taxon>Theropoda</taxon>
        <taxon>Coelurosauria</taxon>
        <taxon>Aves</taxon>
        <taxon>Neognathae</taxon>
        <taxon>Neoaves</taxon>
        <taxon>Telluraves</taxon>
        <taxon>Coraciimorphae</taxon>
        <taxon>Bucerotiformes</taxon>
        <taxon>Rhinopomastidae</taxon>
        <taxon>Rhinopomastus</taxon>
    </lineage>
</organism>
<comment type="similarity">
    <text evidence="16">Belongs to the G-protein coupled receptor 1 family.</text>
</comment>
<evidence type="ECO:0000256" key="3">
    <source>
        <dbReference type="ARBA" id="ARBA00022475"/>
    </source>
</evidence>
<feature type="transmembrane region" description="Helical" evidence="17">
    <location>
        <begin position="334"/>
        <end position="354"/>
    </location>
</feature>
<evidence type="ECO:0000256" key="6">
    <source>
        <dbReference type="ARBA" id="ARBA00023040"/>
    </source>
</evidence>
<gene>
    <name evidence="19" type="primary">Cckar_0</name>
    <name evidence="19" type="ORF">RHICYA_R06574</name>
</gene>
<dbReference type="InterPro" id="IPR000276">
    <property type="entry name" value="GPCR_Rhodpsn"/>
</dbReference>
<dbReference type="PRINTS" id="PR00527">
    <property type="entry name" value="GASTRINR"/>
</dbReference>
<dbReference type="SUPFAM" id="SSF81321">
    <property type="entry name" value="Family A G protein-coupled receptor-like"/>
    <property type="match status" value="1"/>
</dbReference>
<keyword evidence="13" id="KW-0449">Lipoprotein</keyword>
<evidence type="ECO:0000259" key="18">
    <source>
        <dbReference type="PROSITE" id="PS50262"/>
    </source>
</evidence>
<dbReference type="Pfam" id="PF00001">
    <property type="entry name" value="7tm_1"/>
    <property type="match status" value="1"/>
</dbReference>
<evidence type="ECO:0000256" key="5">
    <source>
        <dbReference type="ARBA" id="ARBA00022989"/>
    </source>
</evidence>
<feature type="non-terminal residue" evidence="19">
    <location>
        <position position="406"/>
    </location>
</feature>
<evidence type="ECO:0000313" key="19">
    <source>
        <dbReference type="EMBL" id="NXN97961.1"/>
    </source>
</evidence>
<accession>A0A7L1NDL1</accession>
<feature type="transmembrane region" description="Helical" evidence="17">
    <location>
        <begin position="59"/>
        <end position="85"/>
    </location>
</feature>
<dbReference type="InterPro" id="IPR000314">
    <property type="entry name" value="Gastrin_rcpt"/>
</dbReference>
<evidence type="ECO:0000256" key="13">
    <source>
        <dbReference type="ARBA" id="ARBA00023288"/>
    </source>
</evidence>
<comment type="subcellular location">
    <subcellularLocation>
        <location evidence="1">Cell membrane</location>
        <topology evidence="1">Multi-pass membrane protein</topology>
    </subcellularLocation>
</comment>
<keyword evidence="4 16" id="KW-0812">Transmembrane</keyword>
<feature type="transmembrane region" description="Helical" evidence="17">
    <location>
        <begin position="188"/>
        <end position="212"/>
    </location>
</feature>
<evidence type="ECO:0000256" key="16">
    <source>
        <dbReference type="RuleBase" id="RU000688"/>
    </source>
</evidence>
<feature type="transmembrane region" description="Helical" evidence="17">
    <location>
        <begin position="139"/>
        <end position="160"/>
    </location>
</feature>
<dbReference type="PANTHER" id="PTHR24238:SF79">
    <property type="entry name" value="GASTRIN_CHOLECYSTOKININ TYPE B RECEPTOR"/>
    <property type="match status" value="1"/>
</dbReference>
<evidence type="ECO:0000313" key="20">
    <source>
        <dbReference type="Proteomes" id="UP000565785"/>
    </source>
</evidence>
<evidence type="ECO:0000256" key="14">
    <source>
        <dbReference type="ARBA" id="ARBA00025402"/>
    </source>
</evidence>
<dbReference type="InterPro" id="IPR009126">
    <property type="entry name" value="Cholcskin_rcpt"/>
</dbReference>
<keyword evidence="11" id="KW-0325">Glycoprotein</keyword>
<evidence type="ECO:0000256" key="4">
    <source>
        <dbReference type="ARBA" id="ARBA00022692"/>
    </source>
</evidence>
<keyword evidence="7 17" id="KW-0472">Membrane</keyword>
<evidence type="ECO:0000256" key="11">
    <source>
        <dbReference type="ARBA" id="ARBA00023180"/>
    </source>
</evidence>
<dbReference type="GO" id="GO:0005886">
    <property type="term" value="C:plasma membrane"/>
    <property type="evidence" value="ECO:0007669"/>
    <property type="project" value="UniProtKB-SubCell"/>
</dbReference>
<keyword evidence="20" id="KW-1185">Reference proteome</keyword>
<dbReference type="PROSITE" id="PS00237">
    <property type="entry name" value="G_PROTEIN_RECEP_F1_1"/>
    <property type="match status" value="1"/>
</dbReference>
<dbReference type="Proteomes" id="UP000565785">
    <property type="component" value="Unassembled WGS sequence"/>
</dbReference>
<evidence type="ECO:0000256" key="7">
    <source>
        <dbReference type="ARBA" id="ARBA00023136"/>
    </source>
</evidence>
<evidence type="ECO:0000256" key="17">
    <source>
        <dbReference type="SAM" id="Phobius"/>
    </source>
</evidence>
<evidence type="ECO:0000256" key="2">
    <source>
        <dbReference type="ARBA" id="ARBA00019090"/>
    </source>
</evidence>
<evidence type="ECO:0000256" key="8">
    <source>
        <dbReference type="ARBA" id="ARBA00023139"/>
    </source>
</evidence>
<sequence length="406" mass="44317">GSACDLLRGGLRGPPNHREVTLALRVLLYGVIFALSVGGNALVLWVLGRSRRLRTVTNCFLLSLALSDLLLALCCMPFTLVPSIMGTFIFGEAVCKIMAYLMGVSVSVSTFSLVAIAIERHSAICHPLQSRAWQTRSHASRVIAGTWALSALLMVPYAVYSTTRPVPAARPPLTQCSHQWPSERVRQAWYVLLLLVLFFVPGLVMSVAYGLISRELYRGIRFELGTKGHGEARQQDSGASSEVAPPCDEGDGCYLQLSRPSTALELRALGAGTQAERARINGSSAKLVAKRRVIRMLVVIVATFFLCWLPVFAANTWRAFSPRAAQRALSGTPISFIHLLSYTSACANPLIYCFMNRRFRQAFGATCARCRPPRARPRRPPDDEVPAASASLSKFSYTTVSSIGPP</sequence>
<evidence type="ECO:0000256" key="12">
    <source>
        <dbReference type="ARBA" id="ARBA00023224"/>
    </source>
</evidence>
<evidence type="ECO:0000256" key="9">
    <source>
        <dbReference type="ARBA" id="ARBA00023157"/>
    </source>
</evidence>
<dbReference type="OrthoDB" id="5987936at2759"/>
<dbReference type="PANTHER" id="PTHR24238">
    <property type="entry name" value="G-PROTEIN COUPLED RECEPTOR"/>
    <property type="match status" value="1"/>
</dbReference>
<dbReference type="EMBL" id="VXBP01005323">
    <property type="protein sequence ID" value="NXN97961.1"/>
    <property type="molecule type" value="Genomic_DNA"/>
</dbReference>
<reference evidence="19 20" key="1">
    <citation type="submission" date="2019-09" db="EMBL/GenBank/DDBJ databases">
        <title>Bird 10,000 Genomes (B10K) Project - Family phase.</title>
        <authorList>
            <person name="Zhang G."/>
        </authorList>
    </citation>
    <scope>NUCLEOTIDE SEQUENCE [LARGE SCALE GENOMIC DNA]</scope>
    <source>
        <strain evidence="19">B10K-DU-002-35</strain>
        <tissue evidence="19">Muscle</tissue>
    </source>
</reference>
<dbReference type="PRINTS" id="PR01822">
    <property type="entry name" value="CCYSTOKININR"/>
</dbReference>
<dbReference type="SMART" id="SM01381">
    <property type="entry name" value="7TM_GPCR_Srsx"/>
    <property type="match status" value="1"/>
</dbReference>
<dbReference type="PROSITE" id="PS50262">
    <property type="entry name" value="G_PROTEIN_RECEP_F1_2"/>
    <property type="match status" value="1"/>
</dbReference>
<keyword evidence="5 17" id="KW-1133">Transmembrane helix</keyword>
<dbReference type="InterPro" id="IPR017452">
    <property type="entry name" value="GPCR_Rhodpsn_7TM"/>
</dbReference>
<protein>
    <recommendedName>
        <fullName evidence="2">Gastrin/cholecystokinin type B receptor</fullName>
    </recommendedName>
    <alternativeName>
        <fullName evidence="15">Cholecystokinin-2 receptor</fullName>
    </alternativeName>
</protein>
<evidence type="ECO:0000256" key="15">
    <source>
        <dbReference type="ARBA" id="ARBA00031093"/>
    </source>
</evidence>
<dbReference type="PRINTS" id="PR00237">
    <property type="entry name" value="GPCRRHODOPSN"/>
</dbReference>
<keyword evidence="9" id="KW-1015">Disulfide bond</keyword>
<evidence type="ECO:0000256" key="1">
    <source>
        <dbReference type="ARBA" id="ARBA00004651"/>
    </source>
</evidence>
<feature type="transmembrane region" description="Helical" evidence="17">
    <location>
        <begin position="97"/>
        <end position="118"/>
    </location>
</feature>
<feature type="transmembrane region" description="Helical" evidence="17">
    <location>
        <begin position="26"/>
        <end position="47"/>
    </location>
</feature>
<name>A0A7L1NDL1_RHICY</name>